<sequence length="664" mass="72407">MEHPKARLTPVVDEDEIDLGRLMAAVWAGKFLVTMAAIAGLCTGILYVMATPPTYQADALLQLEERAGRLALPEAMQGLVGNDPLSVTEIEILRSRSVLSQAVADLNLTWRAEPLRAPVFGHLLTRFDVPLPELDALSGYARTTEDIRLEHLEVPATWVGEPIDLTITGNDQFRIVTPDGSLYDGRIGETLALDGLDFVLRLESLTGAPGRRFVIEQISERAAVGELRDALSVAERGRQSNVLEVRYTSHDRAQAQRVLDAVLQAYVNQNVARSAAEAESSLQFIETQLPEAERALSEAERALSDFQQQRQSVHPEVANEVLNRTRNLELARGSYTELLARAQELRVVRASNVGNVRVLDTAEVAGTPIAPRRSRILALSIILGVLAGLGLVFLRNWMRRGVQGAQDLEQLGLPVLATINYTALAEARSSRKSRTPILALTDPTDLTVEGIRSLRTGLHFGMLDARTRTLAITSSAPDAGKSFIAANLAVVTAQAGQSVCLVDADLRRGHLRRYFDVPRDALGLADVLAGNVSWEDALQEGPVPGLFFLPTGKFPPNPSELLMRETLGELTQALSERFDLSILDCPPVLAVTDPVIVARSAGATIAVVRYGVTPTGEVAALQKAMEAAGVRMSGSILNAYDPRRQQAGYNYNYNYRYSYGARRR</sequence>
<keyword evidence="10 14" id="KW-0472">Membrane</keyword>
<protein>
    <submittedName>
        <fullName evidence="18">Protein-tyrosine kinase</fullName>
    </submittedName>
</protein>
<dbReference type="Proteomes" id="UP000199502">
    <property type="component" value="Unassembled WGS sequence"/>
</dbReference>
<keyword evidence="4" id="KW-0808">Transferase</keyword>
<dbReference type="InterPro" id="IPR027417">
    <property type="entry name" value="P-loop_NTPase"/>
</dbReference>
<feature type="domain" description="Tyrosine-protein kinase G-rich" evidence="17">
    <location>
        <begin position="319"/>
        <end position="396"/>
    </location>
</feature>
<dbReference type="AlphaFoldDB" id="A0A1G5DQ76"/>
<dbReference type="GO" id="GO:0005886">
    <property type="term" value="C:plasma membrane"/>
    <property type="evidence" value="ECO:0007669"/>
    <property type="project" value="UniProtKB-SubCell"/>
</dbReference>
<keyword evidence="8" id="KW-0067">ATP-binding</keyword>
<comment type="subcellular location">
    <subcellularLocation>
        <location evidence="1">Cell membrane</location>
        <topology evidence="1">Multi-pass membrane protein</topology>
    </subcellularLocation>
</comment>
<dbReference type="EMBL" id="FMVT01000002">
    <property type="protein sequence ID" value="SCY16561.1"/>
    <property type="molecule type" value="Genomic_DNA"/>
</dbReference>
<dbReference type="InterPro" id="IPR003856">
    <property type="entry name" value="LPS_length_determ_N"/>
</dbReference>
<dbReference type="PANTHER" id="PTHR32309:SF32">
    <property type="entry name" value="TYROSINE-PROTEIN KINASE ETK-RELATED"/>
    <property type="match status" value="1"/>
</dbReference>
<dbReference type="InterPro" id="IPR050445">
    <property type="entry name" value="Bact_polysacc_biosynth/exp"/>
</dbReference>
<evidence type="ECO:0000256" key="14">
    <source>
        <dbReference type="SAM" id="Phobius"/>
    </source>
</evidence>
<evidence type="ECO:0000256" key="9">
    <source>
        <dbReference type="ARBA" id="ARBA00022989"/>
    </source>
</evidence>
<dbReference type="NCBIfam" id="TIGR01007">
    <property type="entry name" value="eps_fam"/>
    <property type="match status" value="1"/>
</dbReference>
<keyword evidence="13" id="KW-0175">Coiled coil</keyword>
<dbReference type="GO" id="GO:0042802">
    <property type="term" value="F:identical protein binding"/>
    <property type="evidence" value="ECO:0007669"/>
    <property type="project" value="UniProtKB-ARBA"/>
</dbReference>
<dbReference type="GO" id="GO:0004713">
    <property type="term" value="F:protein tyrosine kinase activity"/>
    <property type="evidence" value="ECO:0007669"/>
    <property type="project" value="UniProtKB-KW"/>
</dbReference>
<evidence type="ECO:0000256" key="12">
    <source>
        <dbReference type="ARBA" id="ARBA00053015"/>
    </source>
</evidence>
<evidence type="ECO:0000256" key="3">
    <source>
        <dbReference type="ARBA" id="ARBA00022475"/>
    </source>
</evidence>
<evidence type="ECO:0000256" key="10">
    <source>
        <dbReference type="ARBA" id="ARBA00023136"/>
    </source>
</evidence>
<gene>
    <name evidence="18" type="ORF">SAMN05660710_00890</name>
</gene>
<feature type="transmembrane region" description="Helical" evidence="14">
    <location>
        <begin position="31"/>
        <end position="50"/>
    </location>
</feature>
<evidence type="ECO:0000256" key="4">
    <source>
        <dbReference type="ARBA" id="ARBA00022679"/>
    </source>
</evidence>
<dbReference type="Pfam" id="PF13807">
    <property type="entry name" value="GNVR"/>
    <property type="match status" value="1"/>
</dbReference>
<keyword evidence="19" id="KW-1185">Reference proteome</keyword>
<reference evidence="18 19" key="1">
    <citation type="submission" date="2016-10" db="EMBL/GenBank/DDBJ databases">
        <authorList>
            <person name="de Groot N.N."/>
        </authorList>
    </citation>
    <scope>NUCLEOTIDE SEQUENCE [LARGE SCALE GENOMIC DNA]</scope>
    <source>
        <strain evidence="18 19">CGMCC 1.8925</strain>
    </source>
</reference>
<feature type="transmembrane region" description="Helical" evidence="14">
    <location>
        <begin position="376"/>
        <end position="394"/>
    </location>
</feature>
<evidence type="ECO:0000256" key="2">
    <source>
        <dbReference type="ARBA" id="ARBA00008883"/>
    </source>
</evidence>
<dbReference type="SUPFAM" id="SSF52540">
    <property type="entry name" value="P-loop containing nucleoside triphosphate hydrolases"/>
    <property type="match status" value="1"/>
</dbReference>
<dbReference type="Pfam" id="PF01656">
    <property type="entry name" value="CbiA"/>
    <property type="match status" value="1"/>
</dbReference>
<keyword evidence="5 14" id="KW-0812">Transmembrane</keyword>
<evidence type="ECO:0000259" key="15">
    <source>
        <dbReference type="Pfam" id="PF01656"/>
    </source>
</evidence>
<keyword evidence="9 14" id="KW-1133">Transmembrane helix</keyword>
<evidence type="ECO:0000256" key="7">
    <source>
        <dbReference type="ARBA" id="ARBA00022777"/>
    </source>
</evidence>
<comment type="catalytic activity">
    <reaction evidence="12">
        <text>L-tyrosyl-[protein] + ATP = O-phospho-L-tyrosyl-[protein] + ADP + H(+)</text>
        <dbReference type="Rhea" id="RHEA:10596"/>
        <dbReference type="Rhea" id="RHEA-COMP:10136"/>
        <dbReference type="Rhea" id="RHEA-COMP:20101"/>
        <dbReference type="ChEBI" id="CHEBI:15378"/>
        <dbReference type="ChEBI" id="CHEBI:30616"/>
        <dbReference type="ChEBI" id="CHEBI:46858"/>
        <dbReference type="ChEBI" id="CHEBI:61978"/>
        <dbReference type="ChEBI" id="CHEBI:456216"/>
    </reaction>
</comment>
<dbReference type="STRING" id="336292.SAMN05660710_00890"/>
<dbReference type="GO" id="GO:0005524">
    <property type="term" value="F:ATP binding"/>
    <property type="evidence" value="ECO:0007669"/>
    <property type="project" value="UniProtKB-KW"/>
</dbReference>
<feature type="coiled-coil region" evidence="13">
    <location>
        <begin position="275"/>
        <end position="309"/>
    </location>
</feature>
<dbReference type="Pfam" id="PF02706">
    <property type="entry name" value="Wzz"/>
    <property type="match status" value="1"/>
</dbReference>
<keyword evidence="7 18" id="KW-0418">Kinase</keyword>
<feature type="domain" description="Polysaccharide chain length determinant N-terminal" evidence="16">
    <location>
        <begin position="15"/>
        <end position="106"/>
    </location>
</feature>
<name>A0A1G5DQ76_9RHOB</name>
<dbReference type="CDD" id="cd05387">
    <property type="entry name" value="BY-kinase"/>
    <property type="match status" value="1"/>
</dbReference>
<keyword evidence="6" id="KW-0547">Nucleotide-binding</keyword>
<dbReference type="FunFam" id="3.40.50.300:FF:000527">
    <property type="entry name" value="Tyrosine-protein kinase etk"/>
    <property type="match status" value="1"/>
</dbReference>
<dbReference type="InterPro" id="IPR002586">
    <property type="entry name" value="CobQ/CobB/MinD/ParA_Nub-bd_dom"/>
</dbReference>
<dbReference type="Pfam" id="PF23607">
    <property type="entry name" value="WZC_N"/>
    <property type="match status" value="1"/>
</dbReference>
<evidence type="ECO:0000256" key="5">
    <source>
        <dbReference type="ARBA" id="ARBA00022692"/>
    </source>
</evidence>
<dbReference type="Gene3D" id="3.40.50.300">
    <property type="entry name" value="P-loop containing nucleotide triphosphate hydrolases"/>
    <property type="match status" value="1"/>
</dbReference>
<evidence type="ECO:0000259" key="17">
    <source>
        <dbReference type="Pfam" id="PF13807"/>
    </source>
</evidence>
<feature type="domain" description="CobQ/CobB/MinD/ParA nucleotide binding" evidence="15">
    <location>
        <begin position="471"/>
        <end position="646"/>
    </location>
</feature>
<evidence type="ECO:0000313" key="19">
    <source>
        <dbReference type="Proteomes" id="UP000199502"/>
    </source>
</evidence>
<evidence type="ECO:0000256" key="6">
    <source>
        <dbReference type="ARBA" id="ARBA00022741"/>
    </source>
</evidence>
<dbReference type="PANTHER" id="PTHR32309">
    <property type="entry name" value="TYROSINE-PROTEIN KINASE"/>
    <property type="match status" value="1"/>
</dbReference>
<keyword evidence="11 18" id="KW-0829">Tyrosine-protein kinase</keyword>
<evidence type="ECO:0000259" key="16">
    <source>
        <dbReference type="Pfam" id="PF02706"/>
    </source>
</evidence>
<keyword evidence="3" id="KW-1003">Cell membrane</keyword>
<evidence type="ECO:0000256" key="13">
    <source>
        <dbReference type="SAM" id="Coils"/>
    </source>
</evidence>
<evidence type="ECO:0000256" key="1">
    <source>
        <dbReference type="ARBA" id="ARBA00004651"/>
    </source>
</evidence>
<evidence type="ECO:0000256" key="8">
    <source>
        <dbReference type="ARBA" id="ARBA00022840"/>
    </source>
</evidence>
<organism evidence="18 19">
    <name type="scientific">Paracoccus tibetensis</name>
    <dbReference type="NCBI Taxonomy" id="336292"/>
    <lineage>
        <taxon>Bacteria</taxon>
        <taxon>Pseudomonadati</taxon>
        <taxon>Pseudomonadota</taxon>
        <taxon>Alphaproteobacteria</taxon>
        <taxon>Rhodobacterales</taxon>
        <taxon>Paracoccaceae</taxon>
        <taxon>Paracoccus</taxon>
    </lineage>
</organism>
<evidence type="ECO:0000256" key="11">
    <source>
        <dbReference type="ARBA" id="ARBA00023137"/>
    </source>
</evidence>
<dbReference type="OrthoDB" id="9804460at2"/>
<comment type="similarity">
    <text evidence="2">Belongs to the etk/wzc family.</text>
</comment>
<dbReference type="InterPro" id="IPR005702">
    <property type="entry name" value="Wzc-like_C"/>
</dbReference>
<evidence type="ECO:0000313" key="18">
    <source>
        <dbReference type="EMBL" id="SCY16561.1"/>
    </source>
</evidence>
<dbReference type="RefSeq" id="WP_090740665.1">
    <property type="nucleotide sequence ID" value="NZ_FMVT01000002.1"/>
</dbReference>
<proteinExistence type="inferred from homology"/>
<dbReference type="InterPro" id="IPR032807">
    <property type="entry name" value="GNVR"/>
</dbReference>
<accession>A0A1G5DQ76</accession>